<reference evidence="2 3" key="1">
    <citation type="submission" date="2024-06" db="EMBL/GenBank/DDBJ databases">
        <title>Complete genome of Phlyctema vagabunda strain 19-DSS-EL-015.</title>
        <authorList>
            <person name="Fiorenzani C."/>
        </authorList>
    </citation>
    <scope>NUCLEOTIDE SEQUENCE [LARGE SCALE GENOMIC DNA]</scope>
    <source>
        <strain evidence="2 3">19-DSS-EL-015</strain>
    </source>
</reference>
<dbReference type="Proteomes" id="UP001629113">
    <property type="component" value="Unassembled WGS sequence"/>
</dbReference>
<name>A0ABR4PHT5_9HELO</name>
<feature type="signal peptide" evidence="1">
    <location>
        <begin position="1"/>
        <end position="17"/>
    </location>
</feature>
<keyword evidence="3" id="KW-1185">Reference proteome</keyword>
<dbReference type="EMBL" id="JBFCZG010000004">
    <property type="protein sequence ID" value="KAL3422895.1"/>
    <property type="molecule type" value="Genomic_DNA"/>
</dbReference>
<keyword evidence="1" id="KW-0732">Signal</keyword>
<feature type="chain" id="PRO_5047250611" evidence="1">
    <location>
        <begin position="18"/>
        <end position="170"/>
    </location>
</feature>
<sequence length="170" mass="18988">MLLPPILVLLLVSIASALKYNPGHPICEPTKRGTCSLSWAEYEIDVPSWYNPINCSLFYHAWVYDHNCNQISDSDRPVPGTELTLASRAPNFFPEAFPPMYQIDLSPTLPEDLIFTGYRYNCRDGVEGMIPCFKYAGKQSGGRSGCKCTATGLGDKNGMPFWVCQCKFKC</sequence>
<gene>
    <name evidence="2" type="ORF">PVAG01_04642</name>
</gene>
<proteinExistence type="predicted"/>
<protein>
    <submittedName>
        <fullName evidence="2">Uncharacterized protein</fullName>
    </submittedName>
</protein>
<organism evidence="2 3">
    <name type="scientific">Phlyctema vagabunda</name>
    <dbReference type="NCBI Taxonomy" id="108571"/>
    <lineage>
        <taxon>Eukaryota</taxon>
        <taxon>Fungi</taxon>
        <taxon>Dikarya</taxon>
        <taxon>Ascomycota</taxon>
        <taxon>Pezizomycotina</taxon>
        <taxon>Leotiomycetes</taxon>
        <taxon>Helotiales</taxon>
        <taxon>Dermateaceae</taxon>
        <taxon>Phlyctema</taxon>
    </lineage>
</organism>
<evidence type="ECO:0000256" key="1">
    <source>
        <dbReference type="SAM" id="SignalP"/>
    </source>
</evidence>
<evidence type="ECO:0000313" key="2">
    <source>
        <dbReference type="EMBL" id="KAL3422895.1"/>
    </source>
</evidence>
<evidence type="ECO:0000313" key="3">
    <source>
        <dbReference type="Proteomes" id="UP001629113"/>
    </source>
</evidence>
<accession>A0ABR4PHT5</accession>
<comment type="caution">
    <text evidence="2">The sequence shown here is derived from an EMBL/GenBank/DDBJ whole genome shotgun (WGS) entry which is preliminary data.</text>
</comment>